<evidence type="ECO:0000313" key="3">
    <source>
        <dbReference type="Proteomes" id="UP000308430"/>
    </source>
</evidence>
<dbReference type="RefSeq" id="WP_136347644.1">
    <property type="nucleotide sequence ID" value="NZ_SSOC01000003.1"/>
</dbReference>
<evidence type="ECO:0000313" key="2">
    <source>
        <dbReference type="EMBL" id="THF65438.1"/>
    </source>
</evidence>
<protein>
    <submittedName>
        <fullName evidence="2">Uncharacterized protein</fullName>
    </submittedName>
</protein>
<feature type="compositionally biased region" description="Basic and acidic residues" evidence="1">
    <location>
        <begin position="130"/>
        <end position="139"/>
    </location>
</feature>
<gene>
    <name evidence="2" type="ORF">E6C76_07520</name>
</gene>
<feature type="region of interest" description="Disordered" evidence="1">
    <location>
        <begin position="116"/>
        <end position="139"/>
    </location>
</feature>
<sequence length="139" mass="14695">MRVAGAAARRGGRAGCPQALAAAIRAGQTPLVLGFCRALSPAAVPTPEAGLELAQEIARFATRLRLPHGRNGAWKSHLELLEAAAVLLEHVAPELASEALQAQARRDLARLRRMCGTVRRPAARDPSGSPDHEERASVS</sequence>
<dbReference type="OrthoDB" id="9940247at2"/>
<keyword evidence="3" id="KW-1185">Reference proteome</keyword>
<organism evidence="2 3">
    <name type="scientific">Pseudothauera nasutitermitis</name>
    <dbReference type="NCBI Taxonomy" id="2565930"/>
    <lineage>
        <taxon>Bacteria</taxon>
        <taxon>Pseudomonadati</taxon>
        <taxon>Pseudomonadota</taxon>
        <taxon>Betaproteobacteria</taxon>
        <taxon>Rhodocyclales</taxon>
        <taxon>Zoogloeaceae</taxon>
        <taxon>Pseudothauera</taxon>
    </lineage>
</organism>
<dbReference type="AlphaFoldDB" id="A0A4S4AZ51"/>
<evidence type="ECO:0000256" key="1">
    <source>
        <dbReference type="SAM" id="MobiDB-lite"/>
    </source>
</evidence>
<name>A0A4S4AZ51_9RHOO</name>
<accession>A0A4S4AZ51</accession>
<proteinExistence type="predicted"/>
<comment type="caution">
    <text evidence="2">The sequence shown here is derived from an EMBL/GenBank/DDBJ whole genome shotgun (WGS) entry which is preliminary data.</text>
</comment>
<dbReference type="EMBL" id="SSOC01000003">
    <property type="protein sequence ID" value="THF65438.1"/>
    <property type="molecule type" value="Genomic_DNA"/>
</dbReference>
<dbReference type="Proteomes" id="UP000308430">
    <property type="component" value="Unassembled WGS sequence"/>
</dbReference>
<reference evidence="2 3" key="1">
    <citation type="submission" date="2019-04" db="EMBL/GenBank/DDBJ databases">
        <title>Azoarcus nasutitermitis sp. nov. isolated from termite nest.</title>
        <authorList>
            <person name="Lin S.-Y."/>
            <person name="Hameed A."/>
            <person name="Hsu Y.-H."/>
            <person name="Young C.-C."/>
        </authorList>
    </citation>
    <scope>NUCLEOTIDE SEQUENCE [LARGE SCALE GENOMIC DNA]</scope>
    <source>
        <strain evidence="2 3">CC-YHH838</strain>
    </source>
</reference>